<organism evidence="2">
    <name type="scientific">Klebsiella pneumoniae</name>
    <dbReference type="NCBI Taxonomy" id="573"/>
    <lineage>
        <taxon>Bacteria</taxon>
        <taxon>Pseudomonadati</taxon>
        <taxon>Pseudomonadota</taxon>
        <taxon>Gammaproteobacteria</taxon>
        <taxon>Enterobacterales</taxon>
        <taxon>Enterobacteriaceae</taxon>
        <taxon>Klebsiella/Raoultella group</taxon>
        <taxon>Klebsiella</taxon>
        <taxon>Klebsiella pneumoniae complex</taxon>
    </lineage>
</organism>
<reference evidence="2" key="2">
    <citation type="submission" date="2016-10" db="EMBL/GenBank/DDBJ databases">
        <title>Plasmid pRmtH78.</title>
        <authorList>
            <person name="Beyrouthy R."/>
            <person name="Hamze M."/>
            <person name="Bonnet R."/>
        </authorList>
    </citation>
    <scope>NUCLEOTIDE SEQUENCE</scope>
    <source>
        <strain evidence="2">CMUL78</strain>
        <plasmid evidence="2">pRmtH</plasmid>
    </source>
</reference>
<reference evidence="2" key="1">
    <citation type="submission" date="2016-05" db="EMBL/GenBank/DDBJ databases">
        <authorList>
            <person name="Lavstsen T."/>
            <person name="Jespersen J.S."/>
        </authorList>
    </citation>
    <scope>NUCLEOTIDE SEQUENCE</scope>
    <source>
        <strain evidence="2">CMUL78</strain>
        <plasmid evidence="2">pRmtH</plasmid>
    </source>
</reference>
<proteinExistence type="predicted"/>
<evidence type="ECO:0000313" key="2">
    <source>
        <dbReference type="EMBL" id="SBN37518.1"/>
    </source>
</evidence>
<dbReference type="AlphaFoldDB" id="A0A1G4DFA0"/>
<sequence>MPWRSVARRPDSAAGREPKVSSMGMLLKPLRFKKRHHSREEKRKQADSRQQTGKTRKGNAGGASARPGFPGAAGARSFEARPDGDELPPSRGTILARSFTALLASLITQTC</sequence>
<accession>A0A1G4DFA0</accession>
<gene>
    <name evidence="2" type="ORF">PRMTH_067</name>
</gene>
<feature type="compositionally biased region" description="Low complexity" evidence="1">
    <location>
        <begin position="62"/>
        <end position="77"/>
    </location>
</feature>
<feature type="compositionally biased region" description="Basic and acidic residues" evidence="1">
    <location>
        <begin position="8"/>
        <end position="19"/>
    </location>
</feature>
<keyword evidence="2" id="KW-0614">Plasmid</keyword>
<evidence type="ECO:0000256" key="1">
    <source>
        <dbReference type="SAM" id="MobiDB-lite"/>
    </source>
</evidence>
<dbReference type="EMBL" id="LT576116">
    <property type="protein sequence ID" value="SBN37518.1"/>
    <property type="molecule type" value="Genomic_DNA"/>
</dbReference>
<geneLocation type="plasmid" evidence="2">
    <name>pRmtH</name>
</geneLocation>
<protein>
    <submittedName>
        <fullName evidence="2">Uncharacterized protein</fullName>
    </submittedName>
</protein>
<feature type="compositionally biased region" description="Basic and acidic residues" evidence="1">
    <location>
        <begin position="38"/>
        <end position="47"/>
    </location>
</feature>
<name>A0A1G4DFA0_KLEPN</name>
<feature type="region of interest" description="Disordered" evidence="1">
    <location>
        <begin position="1"/>
        <end position="92"/>
    </location>
</feature>